<name>A0A934V8F9_9BACT</name>
<dbReference type="EMBL" id="JAENIK010000001">
    <property type="protein sequence ID" value="MBK1814073.1"/>
    <property type="molecule type" value="Genomic_DNA"/>
</dbReference>
<dbReference type="RefSeq" id="WP_200349039.1">
    <property type="nucleotide sequence ID" value="NZ_BAABHZ010000005.1"/>
</dbReference>
<reference evidence="2" key="1">
    <citation type="submission" date="2021-01" db="EMBL/GenBank/DDBJ databases">
        <title>Modified the classification status of verrucomicrobia.</title>
        <authorList>
            <person name="Feng X."/>
        </authorList>
    </citation>
    <scope>NUCLEOTIDE SEQUENCE</scope>
    <source>
        <strain evidence="2">JCM 18052</strain>
    </source>
</reference>
<accession>A0A934V8F9</accession>
<proteinExistence type="predicted"/>
<feature type="chain" id="PRO_5037497421" evidence="1">
    <location>
        <begin position="20"/>
        <end position="157"/>
    </location>
</feature>
<evidence type="ECO:0000256" key="1">
    <source>
        <dbReference type="SAM" id="SignalP"/>
    </source>
</evidence>
<keyword evidence="3" id="KW-1185">Reference proteome</keyword>
<gene>
    <name evidence="2" type="ORF">JIN84_00430</name>
</gene>
<keyword evidence="1" id="KW-0732">Signal</keyword>
<sequence>MKKLIPLLCLSLVCGYARSEDAAKDQVHPTGLTIVVMDDAAKVLDSVKVADDKKSYEITFKTSDATRKIKVVALGNRTDASLPKDVFITGKSKADLGGIGKVVVTIDEGKVISIKGDGFGAFVLTDEIRKGVLGDLKEGKQADLTLIEELVDDDGES</sequence>
<evidence type="ECO:0000313" key="3">
    <source>
        <dbReference type="Proteomes" id="UP000600139"/>
    </source>
</evidence>
<dbReference type="AlphaFoldDB" id="A0A934V8F9"/>
<evidence type="ECO:0000313" key="2">
    <source>
        <dbReference type="EMBL" id="MBK1814073.1"/>
    </source>
</evidence>
<dbReference type="Proteomes" id="UP000600139">
    <property type="component" value="Unassembled WGS sequence"/>
</dbReference>
<comment type="caution">
    <text evidence="2">The sequence shown here is derived from an EMBL/GenBank/DDBJ whole genome shotgun (WGS) entry which is preliminary data.</text>
</comment>
<protein>
    <submittedName>
        <fullName evidence="2">Uncharacterized protein</fullName>
    </submittedName>
</protein>
<organism evidence="2 3">
    <name type="scientific">Luteolibacter yonseiensis</name>
    <dbReference type="NCBI Taxonomy" id="1144680"/>
    <lineage>
        <taxon>Bacteria</taxon>
        <taxon>Pseudomonadati</taxon>
        <taxon>Verrucomicrobiota</taxon>
        <taxon>Verrucomicrobiia</taxon>
        <taxon>Verrucomicrobiales</taxon>
        <taxon>Verrucomicrobiaceae</taxon>
        <taxon>Luteolibacter</taxon>
    </lineage>
</organism>
<feature type="signal peptide" evidence="1">
    <location>
        <begin position="1"/>
        <end position="19"/>
    </location>
</feature>